<evidence type="ECO:0000256" key="1">
    <source>
        <dbReference type="SAM" id="MobiDB-lite"/>
    </source>
</evidence>
<dbReference type="AlphaFoldDB" id="A0AAD6S4B7"/>
<evidence type="ECO:0000313" key="2">
    <source>
        <dbReference type="EMBL" id="KAJ7020312.1"/>
    </source>
</evidence>
<dbReference type="EMBL" id="JARJCM010000268">
    <property type="protein sequence ID" value="KAJ7020312.1"/>
    <property type="molecule type" value="Genomic_DNA"/>
</dbReference>
<accession>A0AAD6S4B7</accession>
<proteinExistence type="predicted"/>
<sequence>MRLFKRWYNLPLLLPYVHIHVDDALRHPATATMLNSARTSISSPFSSPPPSARCCRSRVLSVARHSTRSQPARPDIHGVRSWRRILTFRIPQMFQYLALLVAGIFRGARSACIHIEAGEDEGKGQRCEYGRRGVKLWWRVRRMTRRGGHGPGGVGEAGQEKAKVVDESPATHDLDSEGLKVRE</sequence>
<gene>
    <name evidence="2" type="ORF">C8F04DRAFT_303518</name>
</gene>
<comment type="caution">
    <text evidence="2">The sequence shown here is derived from an EMBL/GenBank/DDBJ whole genome shotgun (WGS) entry which is preliminary data.</text>
</comment>
<evidence type="ECO:0000313" key="3">
    <source>
        <dbReference type="Proteomes" id="UP001218188"/>
    </source>
</evidence>
<reference evidence="2" key="1">
    <citation type="submission" date="2023-03" db="EMBL/GenBank/DDBJ databases">
        <title>Massive genome expansion in bonnet fungi (Mycena s.s.) driven by repeated elements and novel gene families across ecological guilds.</title>
        <authorList>
            <consortium name="Lawrence Berkeley National Laboratory"/>
            <person name="Harder C.B."/>
            <person name="Miyauchi S."/>
            <person name="Viragh M."/>
            <person name="Kuo A."/>
            <person name="Thoen E."/>
            <person name="Andreopoulos B."/>
            <person name="Lu D."/>
            <person name="Skrede I."/>
            <person name="Drula E."/>
            <person name="Henrissat B."/>
            <person name="Morin E."/>
            <person name="Kohler A."/>
            <person name="Barry K."/>
            <person name="LaButti K."/>
            <person name="Morin E."/>
            <person name="Salamov A."/>
            <person name="Lipzen A."/>
            <person name="Mereny Z."/>
            <person name="Hegedus B."/>
            <person name="Baldrian P."/>
            <person name="Stursova M."/>
            <person name="Weitz H."/>
            <person name="Taylor A."/>
            <person name="Grigoriev I.V."/>
            <person name="Nagy L.G."/>
            <person name="Martin F."/>
            <person name="Kauserud H."/>
        </authorList>
    </citation>
    <scope>NUCLEOTIDE SEQUENCE</scope>
    <source>
        <strain evidence="2">CBHHK200</strain>
    </source>
</reference>
<feature type="region of interest" description="Disordered" evidence="1">
    <location>
        <begin position="146"/>
        <end position="183"/>
    </location>
</feature>
<organism evidence="2 3">
    <name type="scientific">Mycena alexandri</name>
    <dbReference type="NCBI Taxonomy" id="1745969"/>
    <lineage>
        <taxon>Eukaryota</taxon>
        <taxon>Fungi</taxon>
        <taxon>Dikarya</taxon>
        <taxon>Basidiomycota</taxon>
        <taxon>Agaricomycotina</taxon>
        <taxon>Agaricomycetes</taxon>
        <taxon>Agaricomycetidae</taxon>
        <taxon>Agaricales</taxon>
        <taxon>Marasmiineae</taxon>
        <taxon>Mycenaceae</taxon>
        <taxon>Mycena</taxon>
    </lineage>
</organism>
<protein>
    <submittedName>
        <fullName evidence="2">Uncharacterized protein</fullName>
    </submittedName>
</protein>
<name>A0AAD6S4B7_9AGAR</name>
<dbReference type="Proteomes" id="UP001218188">
    <property type="component" value="Unassembled WGS sequence"/>
</dbReference>
<feature type="compositionally biased region" description="Basic and acidic residues" evidence="1">
    <location>
        <begin position="158"/>
        <end position="183"/>
    </location>
</feature>
<keyword evidence="3" id="KW-1185">Reference proteome</keyword>